<keyword evidence="3" id="KW-1185">Reference proteome</keyword>
<gene>
    <name evidence="2" type="ORF">DEA37_0013071</name>
</gene>
<evidence type="ECO:0000313" key="3">
    <source>
        <dbReference type="Proteomes" id="UP000324629"/>
    </source>
</evidence>
<sequence length="569" mass="61019">MYFLLFRPSVARRAYSSIISGSSYSSRSLNSSSMQLRSLSADRRAAGSNNINVSLTNTLGRPSVKKRSHSEGTRTSTVDVEEAPEGATDRISAIPTSGYATMAESAGSEKSTEIEGTRMNQTVEQAKNGTETEEPELDAITWINETYRRMTGDWTGSTTQPVSDETLVASRRSKSTAGSPQTSGTISLGRLDTEMDTFLQKHDQDLQLQTTADDEAVARLIMFGDLGDTNLYEIQGRNQQQPTPTSTPPTDRTEPTQSSQGNGGGQHLSTELPSTAMFVPDAEIANLVNLFTSPMRQQPSHETVTDSAGPFTLSTTQPDLISQADSLQPNLMQRNERRQRDWNAYESGQETLTIASSTSHANGSYRPTYTGSGGISGVSTFVGHTEAIQSVPSNAEFLGELGLRTRNTLFILPTVTQYGLDINMDIGSAPAIPLQMPRTSHGLCAGQPVAAHSVPTIAATFYAATPHGVPGQTTSTPSAVTSVTGLPPTRSLFSVDQRGSTMAASLPHVTYITSTVTQPDEERKSSPPFNGDPDSGTYPFDQTESWLTGATRMTRETSASAVTILSRSS</sequence>
<feature type="region of interest" description="Disordered" evidence="1">
    <location>
        <begin position="152"/>
        <end position="188"/>
    </location>
</feature>
<organism evidence="2 3">
    <name type="scientific">Paragonimus westermani</name>
    <dbReference type="NCBI Taxonomy" id="34504"/>
    <lineage>
        <taxon>Eukaryota</taxon>
        <taxon>Metazoa</taxon>
        <taxon>Spiralia</taxon>
        <taxon>Lophotrochozoa</taxon>
        <taxon>Platyhelminthes</taxon>
        <taxon>Trematoda</taxon>
        <taxon>Digenea</taxon>
        <taxon>Plagiorchiida</taxon>
        <taxon>Troglotremata</taxon>
        <taxon>Troglotrematidae</taxon>
        <taxon>Paragonimus</taxon>
    </lineage>
</organism>
<protein>
    <submittedName>
        <fullName evidence="2">Uncharacterized protein</fullName>
    </submittedName>
</protein>
<accession>A0A5J4NQ59</accession>
<feature type="compositionally biased region" description="Polar residues" evidence="1">
    <location>
        <begin position="175"/>
        <end position="186"/>
    </location>
</feature>
<feature type="compositionally biased region" description="Polar residues" evidence="1">
    <location>
        <begin position="556"/>
        <end position="569"/>
    </location>
</feature>
<feature type="region of interest" description="Disordered" evidence="1">
    <location>
        <begin position="53"/>
        <end position="86"/>
    </location>
</feature>
<proteinExistence type="predicted"/>
<dbReference type="Proteomes" id="UP000324629">
    <property type="component" value="Unassembled WGS sequence"/>
</dbReference>
<dbReference type="EMBL" id="QNGE01001379">
    <property type="protein sequence ID" value="KAA3677703.1"/>
    <property type="molecule type" value="Genomic_DNA"/>
</dbReference>
<name>A0A5J4NQ59_9TREM</name>
<evidence type="ECO:0000256" key="1">
    <source>
        <dbReference type="SAM" id="MobiDB-lite"/>
    </source>
</evidence>
<feature type="compositionally biased region" description="Polar residues" evidence="1">
    <location>
        <begin position="154"/>
        <end position="163"/>
    </location>
</feature>
<feature type="region of interest" description="Disordered" evidence="1">
    <location>
        <begin position="236"/>
        <end position="271"/>
    </location>
</feature>
<reference evidence="2 3" key="1">
    <citation type="journal article" date="2019" name="Gigascience">
        <title>Whole-genome sequence of the oriental lung fluke Paragonimus westermani.</title>
        <authorList>
            <person name="Oey H."/>
            <person name="Zakrzewski M."/>
            <person name="Narain K."/>
            <person name="Devi K.R."/>
            <person name="Agatsuma T."/>
            <person name="Nawaratna S."/>
            <person name="Gobert G.N."/>
            <person name="Jones M.K."/>
            <person name="Ragan M.A."/>
            <person name="McManus D.P."/>
            <person name="Krause L."/>
        </authorList>
    </citation>
    <scope>NUCLEOTIDE SEQUENCE [LARGE SCALE GENOMIC DNA]</scope>
    <source>
        <strain evidence="2 3">IND2009</strain>
    </source>
</reference>
<comment type="caution">
    <text evidence="2">The sequence shown here is derived from an EMBL/GenBank/DDBJ whole genome shotgun (WGS) entry which is preliminary data.</text>
</comment>
<evidence type="ECO:0000313" key="2">
    <source>
        <dbReference type="EMBL" id="KAA3677703.1"/>
    </source>
</evidence>
<feature type="region of interest" description="Disordered" evidence="1">
    <location>
        <begin position="515"/>
        <end position="569"/>
    </location>
</feature>
<dbReference type="AlphaFoldDB" id="A0A5J4NQ59"/>